<dbReference type="Gene3D" id="2.30.30.870">
    <property type="entry name" value="Pelota, domain A"/>
    <property type="match status" value="1"/>
</dbReference>
<dbReference type="InterPro" id="IPR004405">
    <property type="entry name" value="TF_pelota"/>
</dbReference>
<dbReference type="SMART" id="SM01194">
    <property type="entry name" value="eRF1_1"/>
    <property type="match status" value="1"/>
</dbReference>
<dbReference type="FunFam" id="2.30.30.870:FF:000001">
    <property type="entry name" value="Protein pelota homolog"/>
    <property type="match status" value="1"/>
</dbReference>
<feature type="compositionally biased region" description="Acidic residues" evidence="11">
    <location>
        <begin position="389"/>
        <end position="403"/>
    </location>
</feature>
<dbReference type="GO" id="GO:0006412">
    <property type="term" value="P:translation"/>
    <property type="evidence" value="ECO:0007669"/>
    <property type="project" value="UniProtKB-ARBA"/>
</dbReference>
<dbReference type="GO" id="GO:0051301">
    <property type="term" value="P:cell division"/>
    <property type="evidence" value="ECO:0007669"/>
    <property type="project" value="UniProtKB-KW"/>
</dbReference>
<evidence type="ECO:0000256" key="1">
    <source>
        <dbReference type="ARBA" id="ARBA00001968"/>
    </source>
</evidence>
<comment type="similarity">
    <text evidence="3 10">Belongs to the eukaryotic release factor 1 family. Pelota subfamily.</text>
</comment>
<proteinExistence type="inferred from homology"/>
<dbReference type="FunFam" id="3.30.420.60:FF:000004">
    <property type="entry name" value="Protein DOM34 homolog"/>
    <property type="match status" value="1"/>
</dbReference>
<dbReference type="GO" id="GO:0070651">
    <property type="term" value="P:nonfunctional rRNA decay"/>
    <property type="evidence" value="ECO:0007669"/>
    <property type="project" value="TreeGrafter"/>
</dbReference>
<keyword evidence="14" id="KW-1185">Reference proteome</keyword>
<dbReference type="Pfam" id="PF03464">
    <property type="entry name" value="eRF1_2"/>
    <property type="match status" value="1"/>
</dbReference>
<evidence type="ECO:0000256" key="6">
    <source>
        <dbReference type="ARBA" id="ARBA00022723"/>
    </source>
</evidence>
<evidence type="ECO:0000256" key="5">
    <source>
        <dbReference type="ARBA" id="ARBA00022618"/>
    </source>
</evidence>
<sequence>MKIHGRSIEKNGEGYVAVTPEIPEDLWHLYHIITEKDQVKGVAVRKVQKESSTGSITNDRVKFTLTISVEKIDFDPQGGALRLSGKNVIENKFIKQGQHHTLEIEINRKITIVKQEWDMIFLKRLEEAADLAKAADVAAIVLTEGKSHLCLLTNHMTIEKQKIEKSIPKKRYSAESHEKNLNKFFEANMQAILRNIDFNIVKCVILASPGFVKDQLLSYMLKEAAIREIKEITQNKEKFMLVHSNHGHLHAIKEVLADEQVQNRLVDTKAAGEVRSLNDFYQVLNKDSDRAFYGPKHVILANEQGAIDTLLITDELFRSSDILTRKKYVSLVESVQNAGGNVKIFSGLHVSGQQLGQLSGVAAILRFPLPHIDQDPEEDTTEEQSSSESESESDEESGDESDE</sequence>
<comment type="caution">
    <text evidence="13">The sequence shown here is derived from an EMBL/GenBank/DDBJ whole genome shotgun (WGS) entry which is preliminary data.</text>
</comment>
<evidence type="ECO:0000256" key="2">
    <source>
        <dbReference type="ARBA" id="ARBA00004496"/>
    </source>
</evidence>
<gene>
    <name evidence="13" type="ORF">AKO1_009893</name>
</gene>
<dbReference type="GO" id="GO:0051321">
    <property type="term" value="P:meiotic cell cycle"/>
    <property type="evidence" value="ECO:0007669"/>
    <property type="project" value="UniProtKB-KW"/>
</dbReference>
<reference evidence="13 14" key="1">
    <citation type="submission" date="2024-03" db="EMBL/GenBank/DDBJ databases">
        <title>The Acrasis kona genome and developmental transcriptomes reveal deep origins of eukaryotic multicellular pathways.</title>
        <authorList>
            <person name="Sheikh S."/>
            <person name="Fu C.-J."/>
            <person name="Brown M.W."/>
            <person name="Baldauf S.L."/>
        </authorList>
    </citation>
    <scope>NUCLEOTIDE SEQUENCE [LARGE SCALE GENOMIC DNA]</scope>
    <source>
        <strain evidence="13 14">ATCC MYA-3509</strain>
    </source>
</reference>
<comment type="function">
    <text evidence="10">Component of the Pelota-HBS1L complex, a complex that recognizes stalled ribosomes and triggers the No-Go Decay (NGD) pathway. In the Pelota-HBS1L complex, pelo recognizes ribosomes stalled at the 3' end of an mRNA and engages stalled ribosomes by destabilizing mRNA in the mRNA channel.</text>
</comment>
<dbReference type="InterPro" id="IPR005141">
    <property type="entry name" value="eRF1_2"/>
</dbReference>
<dbReference type="GO" id="GO:0032790">
    <property type="term" value="P:ribosome disassembly"/>
    <property type="evidence" value="ECO:0007669"/>
    <property type="project" value="TreeGrafter"/>
</dbReference>
<dbReference type="PANTHER" id="PTHR10853:SF0">
    <property type="entry name" value="PROTEIN PELOTA HOMOLOG"/>
    <property type="match status" value="1"/>
</dbReference>
<dbReference type="GO" id="GO:0071025">
    <property type="term" value="P:RNA surveillance"/>
    <property type="evidence" value="ECO:0007669"/>
    <property type="project" value="InterPro"/>
</dbReference>
<dbReference type="GO" id="GO:0070481">
    <property type="term" value="P:nuclear-transcribed mRNA catabolic process, non-stop decay"/>
    <property type="evidence" value="ECO:0007669"/>
    <property type="project" value="InterPro"/>
</dbReference>
<keyword evidence="8" id="KW-0469">Meiosis</keyword>
<comment type="cofactor">
    <cofactor evidence="1 10">
        <name>a divalent metal cation</name>
        <dbReference type="ChEBI" id="CHEBI:60240"/>
    </cofactor>
</comment>
<name>A0AAW2ZQ99_9EUKA</name>
<protein>
    <recommendedName>
        <fullName evidence="10">Protein pelota homolog</fullName>
    </recommendedName>
</protein>
<evidence type="ECO:0000256" key="3">
    <source>
        <dbReference type="ARBA" id="ARBA00009504"/>
    </source>
</evidence>
<dbReference type="InterPro" id="IPR042226">
    <property type="entry name" value="eFR1_2_sf"/>
</dbReference>
<dbReference type="GO" id="GO:0046872">
    <property type="term" value="F:metal ion binding"/>
    <property type="evidence" value="ECO:0007669"/>
    <property type="project" value="UniProtKB-KW"/>
</dbReference>
<dbReference type="InterPro" id="IPR005142">
    <property type="entry name" value="eRF1_3"/>
</dbReference>
<keyword evidence="9" id="KW-0131">Cell cycle</keyword>
<accession>A0AAW2ZQ99</accession>
<feature type="region of interest" description="Disordered" evidence="11">
    <location>
        <begin position="371"/>
        <end position="403"/>
    </location>
</feature>
<keyword evidence="4 10" id="KW-0963">Cytoplasm</keyword>
<dbReference type="Proteomes" id="UP001431209">
    <property type="component" value="Unassembled WGS sequence"/>
</dbReference>
<dbReference type="InterPro" id="IPR029064">
    <property type="entry name" value="Ribosomal_eL30-like_sf"/>
</dbReference>
<evidence type="ECO:0000313" key="13">
    <source>
        <dbReference type="EMBL" id="KAL0491322.1"/>
    </source>
</evidence>
<evidence type="ECO:0000256" key="8">
    <source>
        <dbReference type="ARBA" id="ARBA00023254"/>
    </source>
</evidence>
<dbReference type="Pfam" id="PF03465">
    <property type="entry name" value="eRF1_3"/>
    <property type="match status" value="1"/>
</dbReference>
<dbReference type="Gene3D" id="3.30.1330.30">
    <property type="match status" value="1"/>
</dbReference>
<evidence type="ECO:0000256" key="11">
    <source>
        <dbReference type="SAM" id="MobiDB-lite"/>
    </source>
</evidence>
<evidence type="ECO:0000256" key="9">
    <source>
        <dbReference type="ARBA" id="ARBA00023306"/>
    </source>
</evidence>
<dbReference type="SUPFAM" id="SSF53137">
    <property type="entry name" value="Translational machinery components"/>
    <property type="match status" value="1"/>
</dbReference>
<keyword evidence="7" id="KW-0498">Mitosis</keyword>
<dbReference type="EMBL" id="JAOPGA020001789">
    <property type="protein sequence ID" value="KAL0491322.1"/>
    <property type="molecule type" value="Genomic_DNA"/>
</dbReference>
<keyword evidence="5" id="KW-0132">Cell division</keyword>
<comment type="subcellular location">
    <subcellularLocation>
        <location evidence="2 10">Cytoplasm</location>
    </subcellularLocation>
</comment>
<evidence type="ECO:0000313" key="14">
    <source>
        <dbReference type="Proteomes" id="UP001431209"/>
    </source>
</evidence>
<dbReference type="InterPro" id="IPR038069">
    <property type="entry name" value="Pelota/DOM34_N"/>
</dbReference>
<keyword evidence="6 10" id="KW-0479">Metal-binding</keyword>
<dbReference type="GO" id="GO:0005737">
    <property type="term" value="C:cytoplasm"/>
    <property type="evidence" value="ECO:0007669"/>
    <property type="project" value="UniProtKB-SubCell"/>
</dbReference>
<dbReference type="InterPro" id="IPR005140">
    <property type="entry name" value="eRF1_Pelota-like_N"/>
</dbReference>
<dbReference type="SUPFAM" id="SSF159065">
    <property type="entry name" value="Dom34/Pelota N-terminal domain-like"/>
    <property type="match status" value="1"/>
</dbReference>
<evidence type="ECO:0000259" key="12">
    <source>
        <dbReference type="SMART" id="SM01194"/>
    </source>
</evidence>
<organism evidence="13 14">
    <name type="scientific">Acrasis kona</name>
    <dbReference type="NCBI Taxonomy" id="1008807"/>
    <lineage>
        <taxon>Eukaryota</taxon>
        <taxon>Discoba</taxon>
        <taxon>Heterolobosea</taxon>
        <taxon>Tetramitia</taxon>
        <taxon>Eutetramitia</taxon>
        <taxon>Acrasidae</taxon>
        <taxon>Acrasis</taxon>
    </lineage>
</organism>
<dbReference type="InterPro" id="IPR058547">
    <property type="entry name" value="Pelota_N"/>
</dbReference>
<dbReference type="Pfam" id="PF26356">
    <property type="entry name" value="Pelota_N"/>
    <property type="match status" value="1"/>
</dbReference>
<dbReference type="FunFam" id="3.30.1330.30:FF:000008">
    <property type="entry name" value="Protein pelota homolog"/>
    <property type="match status" value="1"/>
</dbReference>
<dbReference type="SUPFAM" id="SSF55315">
    <property type="entry name" value="L30e-like"/>
    <property type="match status" value="1"/>
</dbReference>
<evidence type="ECO:0000256" key="4">
    <source>
        <dbReference type="ARBA" id="ARBA00022490"/>
    </source>
</evidence>
<dbReference type="PANTHER" id="PTHR10853">
    <property type="entry name" value="PELOTA"/>
    <property type="match status" value="1"/>
</dbReference>
<evidence type="ECO:0000256" key="10">
    <source>
        <dbReference type="RuleBase" id="RU362019"/>
    </source>
</evidence>
<dbReference type="AlphaFoldDB" id="A0AAW2ZQ99"/>
<dbReference type="GO" id="GO:1990533">
    <property type="term" value="C:Dom34-Hbs1 complex"/>
    <property type="evidence" value="ECO:0007669"/>
    <property type="project" value="UniProtKB-ARBA"/>
</dbReference>
<dbReference type="NCBIfam" id="TIGR00111">
    <property type="entry name" value="pelota"/>
    <property type="match status" value="1"/>
</dbReference>
<dbReference type="Gene3D" id="3.30.420.60">
    <property type="entry name" value="eRF1 domain 2"/>
    <property type="match status" value="1"/>
</dbReference>
<feature type="domain" description="eRF1/Pelota-like N-terminal" evidence="12">
    <location>
        <begin position="1"/>
        <end position="130"/>
    </location>
</feature>
<dbReference type="GO" id="GO:0070966">
    <property type="term" value="P:nuclear-transcribed mRNA catabolic process, no-go decay"/>
    <property type="evidence" value="ECO:0007669"/>
    <property type="project" value="InterPro"/>
</dbReference>
<evidence type="ECO:0000256" key="7">
    <source>
        <dbReference type="ARBA" id="ARBA00022776"/>
    </source>
</evidence>